<dbReference type="InterPro" id="IPR002293">
    <property type="entry name" value="AA/rel_permease1"/>
</dbReference>
<organism evidence="6 7">
    <name type="scientific">Peltaster fructicola</name>
    <dbReference type="NCBI Taxonomy" id="286661"/>
    <lineage>
        <taxon>Eukaryota</taxon>
        <taxon>Fungi</taxon>
        <taxon>Dikarya</taxon>
        <taxon>Ascomycota</taxon>
        <taxon>Pezizomycotina</taxon>
        <taxon>Dothideomycetes</taxon>
        <taxon>Dothideomycetes incertae sedis</taxon>
        <taxon>Peltaster</taxon>
    </lineage>
</organism>
<protein>
    <recommendedName>
        <fullName evidence="8">Amino acid permease/ SLC12A domain-containing protein</fullName>
    </recommendedName>
</protein>
<accession>A0A6H0Y2J7</accession>
<feature type="transmembrane region" description="Helical" evidence="5">
    <location>
        <begin position="455"/>
        <end position="473"/>
    </location>
</feature>
<dbReference type="InterPro" id="IPR050598">
    <property type="entry name" value="AminoAcid_Transporter"/>
</dbReference>
<feature type="transmembrane region" description="Helical" evidence="5">
    <location>
        <begin position="338"/>
        <end position="357"/>
    </location>
</feature>
<sequence length="556" mass="60151">MSEKKDVIPTVDSLSTEWHGQHKDGSQEFIVEQGGNGSLPTYQHADGAPIEVNSPLGYNVQFATIIFLNVGQMIGTGVFSTPSSILIGTGSVGLSLIFWFIGFIMAYAGLVVYLELAAYFPSRSGAEAVYLEQAYPRPRYLMSTAFAIQTVVLSFSASNAIVASTYLFATAGHTPSPWEQKGLAIAVYTLATATVLVSNRAGLYAQNAIGTIKVLTLVFIAITGLVVLGGHTKVAPTGNFNNSFAGTPTGYGISNALYKVFFSYVGYSNAFNLTSEIKVSDLAFLRGAHPLLLIVGTLYVLCAIAYFAAVPQKALRAGGQIAASQFFTIVFGESAARGLNILIVISAFGNLISVLIGQSRLIREVGRQGVLPWPNIWSSVKPFGTPAVPYLLKWSVTVLVILAVPAGDAFNFVVDLAIYPSNFFLLFMSIAVYIIRRQRQKAGIGRGEYRAWDVLIIFSILITAFLLVMPWVPPTGGQYAGDVSFWYATYICVGLGIVLLSGIYWYVWMVLLPKLRGYVKRKEIVQGAGGVTTHQFVNVPKADVAAWDASRSQKQR</sequence>
<name>A0A6H0Y2J7_9PEZI</name>
<dbReference type="AlphaFoldDB" id="A0A6H0Y2J7"/>
<evidence type="ECO:0000256" key="2">
    <source>
        <dbReference type="ARBA" id="ARBA00022692"/>
    </source>
</evidence>
<dbReference type="GO" id="GO:0016020">
    <property type="term" value="C:membrane"/>
    <property type="evidence" value="ECO:0007669"/>
    <property type="project" value="UniProtKB-SubCell"/>
</dbReference>
<reference evidence="6 7" key="1">
    <citation type="journal article" date="2016" name="Sci. Rep.">
        <title>Peltaster fructicola genome reveals evolution from an invasive phytopathogen to an ectophytic parasite.</title>
        <authorList>
            <person name="Xu C."/>
            <person name="Chen H."/>
            <person name="Gleason M.L."/>
            <person name="Xu J.R."/>
            <person name="Liu H."/>
            <person name="Zhang R."/>
            <person name="Sun G."/>
        </authorList>
    </citation>
    <scope>NUCLEOTIDE SEQUENCE [LARGE SCALE GENOMIC DNA]</scope>
    <source>
        <strain evidence="6 7">LNHT1506</strain>
    </source>
</reference>
<dbReference type="PANTHER" id="PTHR11785">
    <property type="entry name" value="AMINO ACID TRANSPORTER"/>
    <property type="match status" value="1"/>
</dbReference>
<evidence type="ECO:0000256" key="4">
    <source>
        <dbReference type="ARBA" id="ARBA00023136"/>
    </source>
</evidence>
<evidence type="ECO:0008006" key="8">
    <source>
        <dbReference type="Google" id="ProtNLM"/>
    </source>
</evidence>
<feature type="transmembrane region" description="Helical" evidence="5">
    <location>
        <begin position="214"/>
        <end position="232"/>
    </location>
</feature>
<keyword evidence="3 5" id="KW-1133">Transmembrane helix</keyword>
<keyword evidence="4 5" id="KW-0472">Membrane</keyword>
<evidence type="ECO:0000256" key="1">
    <source>
        <dbReference type="ARBA" id="ARBA00004141"/>
    </source>
</evidence>
<dbReference type="OrthoDB" id="5982228at2759"/>
<evidence type="ECO:0000256" key="3">
    <source>
        <dbReference type="ARBA" id="ARBA00022989"/>
    </source>
</evidence>
<feature type="transmembrane region" description="Helical" evidence="5">
    <location>
        <begin position="485"/>
        <end position="512"/>
    </location>
</feature>
<feature type="transmembrane region" description="Helical" evidence="5">
    <location>
        <begin position="288"/>
        <end position="307"/>
    </location>
</feature>
<feature type="transmembrane region" description="Helical" evidence="5">
    <location>
        <begin position="391"/>
        <end position="410"/>
    </location>
</feature>
<dbReference type="PIRSF" id="PIRSF006060">
    <property type="entry name" value="AA_transporter"/>
    <property type="match status" value="1"/>
</dbReference>
<dbReference type="Gene3D" id="1.20.1740.10">
    <property type="entry name" value="Amino acid/polyamine transporter I"/>
    <property type="match status" value="1"/>
</dbReference>
<gene>
    <name evidence="6" type="ORF">AMS68_006662</name>
</gene>
<dbReference type="EMBL" id="CP051142">
    <property type="protein sequence ID" value="QIX01145.1"/>
    <property type="molecule type" value="Genomic_DNA"/>
</dbReference>
<dbReference type="Pfam" id="PF13520">
    <property type="entry name" value="AA_permease_2"/>
    <property type="match status" value="1"/>
</dbReference>
<evidence type="ECO:0000256" key="5">
    <source>
        <dbReference type="SAM" id="Phobius"/>
    </source>
</evidence>
<keyword evidence="2 5" id="KW-0812">Transmembrane</keyword>
<feature type="transmembrane region" description="Helical" evidence="5">
    <location>
        <begin position="416"/>
        <end position="435"/>
    </location>
</feature>
<feature type="transmembrane region" description="Helical" evidence="5">
    <location>
        <begin position="140"/>
        <end position="162"/>
    </location>
</feature>
<dbReference type="PANTHER" id="PTHR11785:SF353">
    <property type="entry name" value="METHIONINE TRANSPORTER (EUROFUNG)"/>
    <property type="match status" value="1"/>
</dbReference>
<feature type="transmembrane region" description="Helical" evidence="5">
    <location>
        <begin position="96"/>
        <end position="120"/>
    </location>
</feature>
<dbReference type="GO" id="GO:0015179">
    <property type="term" value="F:L-amino acid transmembrane transporter activity"/>
    <property type="evidence" value="ECO:0007669"/>
    <property type="project" value="TreeGrafter"/>
</dbReference>
<dbReference type="Proteomes" id="UP000503462">
    <property type="component" value="Chromosome 4"/>
</dbReference>
<keyword evidence="7" id="KW-1185">Reference proteome</keyword>
<proteinExistence type="predicted"/>
<evidence type="ECO:0000313" key="7">
    <source>
        <dbReference type="Proteomes" id="UP000503462"/>
    </source>
</evidence>
<evidence type="ECO:0000313" key="6">
    <source>
        <dbReference type="EMBL" id="QIX01145.1"/>
    </source>
</evidence>
<feature type="transmembrane region" description="Helical" evidence="5">
    <location>
        <begin position="182"/>
        <end position="202"/>
    </location>
</feature>
<comment type="subcellular location">
    <subcellularLocation>
        <location evidence="1">Membrane</location>
        <topology evidence="1">Multi-pass membrane protein</topology>
    </subcellularLocation>
</comment>